<feature type="non-terminal residue" evidence="2">
    <location>
        <position position="188"/>
    </location>
</feature>
<sequence>MSTSMRLENIHGALSHQYASDRPTSMINKHEPYPSLQSDDLTTYQPHPLRRHSWNIHQNEEAFRKLFVETKRRLASEAPKTLKRKIPSDWSDDTMGEEAAPAMIYPRDENDVAMVDGPAMVAFPSIPNHHEHHRSRYEWKHRFDYKPSEIDDVPMLDRSPYVLRSSKSIAGIKVTEASSMVKTVSSNE</sequence>
<proteinExistence type="predicted"/>
<keyword evidence="3" id="KW-1185">Reference proteome</keyword>
<name>A0A9P4NT88_9PEZI</name>
<feature type="compositionally biased region" description="Polar residues" evidence="1">
    <location>
        <begin position="35"/>
        <end position="44"/>
    </location>
</feature>
<dbReference type="Proteomes" id="UP000800235">
    <property type="component" value="Unassembled WGS sequence"/>
</dbReference>
<evidence type="ECO:0000313" key="3">
    <source>
        <dbReference type="Proteomes" id="UP000800235"/>
    </source>
</evidence>
<feature type="region of interest" description="Disordered" evidence="1">
    <location>
        <begin position="16"/>
        <end position="44"/>
    </location>
</feature>
<gene>
    <name evidence="2" type="ORF">EJ08DRAFT_649289</name>
</gene>
<evidence type="ECO:0000313" key="2">
    <source>
        <dbReference type="EMBL" id="KAF2430968.1"/>
    </source>
</evidence>
<organism evidence="2 3">
    <name type="scientific">Tothia fuscella</name>
    <dbReference type="NCBI Taxonomy" id="1048955"/>
    <lineage>
        <taxon>Eukaryota</taxon>
        <taxon>Fungi</taxon>
        <taxon>Dikarya</taxon>
        <taxon>Ascomycota</taxon>
        <taxon>Pezizomycotina</taxon>
        <taxon>Dothideomycetes</taxon>
        <taxon>Pleosporomycetidae</taxon>
        <taxon>Venturiales</taxon>
        <taxon>Cylindrosympodiaceae</taxon>
        <taxon>Tothia</taxon>
    </lineage>
</organism>
<reference evidence="2" key="1">
    <citation type="journal article" date="2020" name="Stud. Mycol.">
        <title>101 Dothideomycetes genomes: a test case for predicting lifestyles and emergence of pathogens.</title>
        <authorList>
            <person name="Haridas S."/>
            <person name="Albert R."/>
            <person name="Binder M."/>
            <person name="Bloem J."/>
            <person name="Labutti K."/>
            <person name="Salamov A."/>
            <person name="Andreopoulos B."/>
            <person name="Baker S."/>
            <person name="Barry K."/>
            <person name="Bills G."/>
            <person name="Bluhm B."/>
            <person name="Cannon C."/>
            <person name="Castanera R."/>
            <person name="Culley D."/>
            <person name="Daum C."/>
            <person name="Ezra D."/>
            <person name="Gonzalez J."/>
            <person name="Henrissat B."/>
            <person name="Kuo A."/>
            <person name="Liang C."/>
            <person name="Lipzen A."/>
            <person name="Lutzoni F."/>
            <person name="Magnuson J."/>
            <person name="Mondo S."/>
            <person name="Nolan M."/>
            <person name="Ohm R."/>
            <person name="Pangilinan J."/>
            <person name="Park H.-J."/>
            <person name="Ramirez L."/>
            <person name="Alfaro M."/>
            <person name="Sun H."/>
            <person name="Tritt A."/>
            <person name="Yoshinaga Y."/>
            <person name="Zwiers L.-H."/>
            <person name="Turgeon B."/>
            <person name="Goodwin S."/>
            <person name="Spatafora J."/>
            <person name="Crous P."/>
            <person name="Grigoriev I."/>
        </authorList>
    </citation>
    <scope>NUCLEOTIDE SEQUENCE</scope>
    <source>
        <strain evidence="2">CBS 130266</strain>
    </source>
</reference>
<protein>
    <submittedName>
        <fullName evidence="2">Uncharacterized protein</fullName>
    </submittedName>
</protein>
<evidence type="ECO:0000256" key="1">
    <source>
        <dbReference type="SAM" id="MobiDB-lite"/>
    </source>
</evidence>
<dbReference type="AlphaFoldDB" id="A0A9P4NT88"/>
<accession>A0A9P4NT88</accession>
<comment type="caution">
    <text evidence="2">The sequence shown here is derived from an EMBL/GenBank/DDBJ whole genome shotgun (WGS) entry which is preliminary data.</text>
</comment>
<dbReference type="EMBL" id="MU007035">
    <property type="protein sequence ID" value="KAF2430968.1"/>
    <property type="molecule type" value="Genomic_DNA"/>
</dbReference>